<dbReference type="EMBL" id="JARXHW010000002">
    <property type="protein sequence ID" value="MDQ8206268.1"/>
    <property type="molecule type" value="Genomic_DNA"/>
</dbReference>
<evidence type="ECO:0008006" key="3">
    <source>
        <dbReference type="Google" id="ProtNLM"/>
    </source>
</evidence>
<proteinExistence type="predicted"/>
<dbReference type="RefSeq" id="WP_308948294.1">
    <property type="nucleotide sequence ID" value="NZ_JARXHW010000002.1"/>
</dbReference>
<reference evidence="1 2" key="1">
    <citation type="submission" date="2023-04" db="EMBL/GenBank/DDBJ databases">
        <title>A novel bacteria isolated from coastal sediment.</title>
        <authorList>
            <person name="Liu X.-J."/>
            <person name="Du Z.-J."/>
        </authorList>
    </citation>
    <scope>NUCLEOTIDE SEQUENCE [LARGE SCALE GENOMIC DNA]</scope>
    <source>
        <strain evidence="1 2">SDUM461003</strain>
    </source>
</reference>
<sequence>MKPNHHSDPLDQKIDALLASRPLKPSDDFAARVLAQADAEHASTQQAPQQPYSKLIKFALPLAAAVALTFSLLQIKPDAQAINGHASSTTANNSQSTSAAAINAAEAQEIFMLEESLANLATLSTTDFGTQNLLSTLDALYLEI</sequence>
<organism evidence="1 2">
    <name type="scientific">Thalassobacterium maritimum</name>
    <dbReference type="NCBI Taxonomy" id="3041265"/>
    <lineage>
        <taxon>Bacteria</taxon>
        <taxon>Pseudomonadati</taxon>
        <taxon>Verrucomicrobiota</taxon>
        <taxon>Opitutia</taxon>
        <taxon>Puniceicoccales</taxon>
        <taxon>Coraliomargaritaceae</taxon>
        <taxon>Thalassobacterium</taxon>
    </lineage>
</organism>
<evidence type="ECO:0000313" key="1">
    <source>
        <dbReference type="EMBL" id="MDQ8206268.1"/>
    </source>
</evidence>
<name>A0ABU1AQF3_9BACT</name>
<dbReference type="Proteomes" id="UP001225316">
    <property type="component" value="Unassembled WGS sequence"/>
</dbReference>
<comment type="caution">
    <text evidence="1">The sequence shown here is derived from an EMBL/GenBank/DDBJ whole genome shotgun (WGS) entry which is preliminary data.</text>
</comment>
<gene>
    <name evidence="1" type="ORF">QEH52_02025</name>
</gene>
<keyword evidence="2" id="KW-1185">Reference proteome</keyword>
<protein>
    <recommendedName>
        <fullName evidence="3">DUF3619 domain-containing protein</fullName>
    </recommendedName>
</protein>
<evidence type="ECO:0000313" key="2">
    <source>
        <dbReference type="Proteomes" id="UP001225316"/>
    </source>
</evidence>
<accession>A0ABU1AQF3</accession>